<feature type="region of interest" description="Disordered" evidence="1">
    <location>
        <begin position="1"/>
        <end position="136"/>
    </location>
</feature>
<evidence type="ECO:0000313" key="2">
    <source>
        <dbReference type="EMBL" id="GEO34224.1"/>
    </source>
</evidence>
<sequence length="136" mass="14202">MGRGCLRAGGKAGRTSLSARDSAGAAAAGSTHTEDRRATGRRCEKRASGRPLEWGVRTPAPPPDNACRKPATGRPLECNAGAPATPPSQPPARTVPERPQVDAPPGAPRIADGKIAMPLVRLRRPDGRPPPLEDPR</sequence>
<feature type="compositionally biased region" description="Basic and acidic residues" evidence="1">
    <location>
        <begin position="123"/>
        <end position="136"/>
    </location>
</feature>
<dbReference type="AlphaFoldDB" id="A0A512DCL1"/>
<name>A0A512DCL1_9CELL</name>
<reference evidence="2 3" key="1">
    <citation type="submission" date="2019-07" db="EMBL/GenBank/DDBJ databases">
        <title>Whole genome shotgun sequence of Cellulomonas aerilata NBRC 106308.</title>
        <authorList>
            <person name="Hosoyama A."/>
            <person name="Uohara A."/>
            <person name="Ohji S."/>
            <person name="Ichikawa N."/>
        </authorList>
    </citation>
    <scope>NUCLEOTIDE SEQUENCE [LARGE SCALE GENOMIC DNA]</scope>
    <source>
        <strain evidence="2 3">NBRC 106308</strain>
    </source>
</reference>
<proteinExistence type="predicted"/>
<comment type="caution">
    <text evidence="2">The sequence shown here is derived from an EMBL/GenBank/DDBJ whole genome shotgun (WGS) entry which is preliminary data.</text>
</comment>
<gene>
    <name evidence="2" type="ORF">CAE01nite_19490</name>
</gene>
<organism evidence="2 3">
    <name type="scientific">Cellulomonas aerilata</name>
    <dbReference type="NCBI Taxonomy" id="515326"/>
    <lineage>
        <taxon>Bacteria</taxon>
        <taxon>Bacillati</taxon>
        <taxon>Actinomycetota</taxon>
        <taxon>Actinomycetes</taxon>
        <taxon>Micrococcales</taxon>
        <taxon>Cellulomonadaceae</taxon>
        <taxon>Cellulomonas</taxon>
    </lineage>
</organism>
<keyword evidence="3" id="KW-1185">Reference proteome</keyword>
<protein>
    <submittedName>
        <fullName evidence="2">Uncharacterized protein</fullName>
    </submittedName>
</protein>
<dbReference type="EMBL" id="BJYY01000013">
    <property type="protein sequence ID" value="GEO34224.1"/>
    <property type="molecule type" value="Genomic_DNA"/>
</dbReference>
<dbReference type="Proteomes" id="UP000321181">
    <property type="component" value="Unassembled WGS sequence"/>
</dbReference>
<evidence type="ECO:0000313" key="3">
    <source>
        <dbReference type="Proteomes" id="UP000321181"/>
    </source>
</evidence>
<accession>A0A512DCL1</accession>
<evidence type="ECO:0000256" key="1">
    <source>
        <dbReference type="SAM" id="MobiDB-lite"/>
    </source>
</evidence>
<feature type="compositionally biased region" description="Basic and acidic residues" evidence="1">
    <location>
        <begin position="32"/>
        <end position="47"/>
    </location>
</feature>